<proteinExistence type="inferred from homology"/>
<accession>A0A6J4NZE2</accession>
<dbReference type="EMBL" id="CADCTZ010001466">
    <property type="protein sequence ID" value="CAA9399611.1"/>
    <property type="molecule type" value="Genomic_DNA"/>
</dbReference>
<dbReference type="InterPro" id="IPR014795">
    <property type="entry name" value="TacA_1-like"/>
</dbReference>
<dbReference type="PANTHER" id="PTHR35401:SF1">
    <property type="entry name" value="CYTOPLASMIC PROTEIN"/>
    <property type="match status" value="1"/>
</dbReference>
<evidence type="ECO:0000256" key="6">
    <source>
        <dbReference type="ARBA" id="ARBA00049988"/>
    </source>
</evidence>
<keyword evidence="2" id="KW-1277">Toxin-antitoxin system</keyword>
<dbReference type="GO" id="GO:0006355">
    <property type="term" value="P:regulation of DNA-templated transcription"/>
    <property type="evidence" value="ECO:0007669"/>
    <property type="project" value="InterPro"/>
</dbReference>
<dbReference type="SUPFAM" id="SSF47598">
    <property type="entry name" value="Ribbon-helix-helix"/>
    <property type="match status" value="1"/>
</dbReference>
<dbReference type="Gene3D" id="1.20.5.780">
    <property type="entry name" value="Single helix bin"/>
    <property type="match status" value="1"/>
</dbReference>
<keyword evidence="5" id="KW-0804">Transcription</keyword>
<evidence type="ECO:0008006" key="8">
    <source>
        <dbReference type="Google" id="ProtNLM"/>
    </source>
</evidence>
<dbReference type="InterPro" id="IPR010985">
    <property type="entry name" value="Ribbon_hlx_hlx"/>
</dbReference>
<organism evidence="7">
    <name type="scientific">uncultured Microcoleus sp</name>
    <dbReference type="NCBI Taxonomy" id="259945"/>
    <lineage>
        <taxon>Bacteria</taxon>
        <taxon>Bacillati</taxon>
        <taxon>Cyanobacteriota</taxon>
        <taxon>Cyanophyceae</taxon>
        <taxon>Oscillatoriophycideae</taxon>
        <taxon>Oscillatoriales</taxon>
        <taxon>Microcoleaceae</taxon>
        <taxon>Microcoleus</taxon>
        <taxon>environmental samples</taxon>
    </lineage>
</organism>
<comment type="similarity">
    <text evidence="6">Belongs to the TacA antitoxin family.</text>
</comment>
<dbReference type="PANTHER" id="PTHR35401">
    <property type="entry name" value="COPG FAMILY HELIX-TURN-HELIX PROTEIN-RELATED-RELATED"/>
    <property type="match status" value="1"/>
</dbReference>
<evidence type="ECO:0000256" key="1">
    <source>
        <dbReference type="ARBA" id="ARBA00022491"/>
    </source>
</evidence>
<gene>
    <name evidence="7" type="ORF">AVDCRST_MAG84-6077</name>
</gene>
<evidence type="ECO:0000313" key="7">
    <source>
        <dbReference type="EMBL" id="CAA9399611.1"/>
    </source>
</evidence>
<keyword evidence="3" id="KW-0805">Transcription regulation</keyword>
<evidence type="ECO:0000256" key="2">
    <source>
        <dbReference type="ARBA" id="ARBA00022649"/>
    </source>
</evidence>
<dbReference type="Pfam" id="PF08681">
    <property type="entry name" value="TacA1"/>
    <property type="match status" value="1"/>
</dbReference>
<evidence type="ECO:0000256" key="5">
    <source>
        <dbReference type="ARBA" id="ARBA00023163"/>
    </source>
</evidence>
<dbReference type="AlphaFoldDB" id="A0A6J4NZE2"/>
<dbReference type="GO" id="GO:0003677">
    <property type="term" value="F:DNA binding"/>
    <property type="evidence" value="ECO:0007669"/>
    <property type="project" value="UniProtKB-KW"/>
</dbReference>
<keyword evidence="4" id="KW-0238">DNA-binding</keyword>
<evidence type="ECO:0000256" key="3">
    <source>
        <dbReference type="ARBA" id="ARBA00023015"/>
    </source>
</evidence>
<sequence length="98" mass="11055">MHPPASEESASQTRDVTINIRAKANQRALIDHAAQLQGKSRSEFMLESAYQKAQDVLLDRCFFGLDEIKFKQFLALLDAPPTPNQKLNALLKTKSPWD</sequence>
<reference evidence="7" key="1">
    <citation type="submission" date="2020-02" db="EMBL/GenBank/DDBJ databases">
        <authorList>
            <person name="Meier V. D."/>
        </authorList>
    </citation>
    <scope>NUCLEOTIDE SEQUENCE</scope>
    <source>
        <strain evidence="7">AVDCRST_MAG84</strain>
    </source>
</reference>
<keyword evidence="1" id="KW-0678">Repressor</keyword>
<evidence type="ECO:0000256" key="4">
    <source>
        <dbReference type="ARBA" id="ARBA00023125"/>
    </source>
</evidence>
<protein>
    <recommendedName>
        <fullName evidence="8">DUF1778 domain-containing protein</fullName>
    </recommendedName>
</protein>
<name>A0A6J4NZE2_9CYAN</name>